<organism evidence="3">
    <name type="scientific">Babesia gibsoni</name>
    <dbReference type="NCBI Taxonomy" id="33632"/>
    <lineage>
        <taxon>Eukaryota</taxon>
        <taxon>Sar</taxon>
        <taxon>Alveolata</taxon>
        <taxon>Apicomplexa</taxon>
        <taxon>Aconoidasida</taxon>
        <taxon>Piroplasmida</taxon>
        <taxon>Babesiidae</taxon>
        <taxon>Babesia</taxon>
    </lineage>
</organism>
<feature type="compositionally biased region" description="Basic and acidic residues" evidence="1">
    <location>
        <begin position="89"/>
        <end position="105"/>
    </location>
</feature>
<evidence type="ECO:0000256" key="1">
    <source>
        <dbReference type="SAM" id="MobiDB-lite"/>
    </source>
</evidence>
<feature type="signal peptide" evidence="2">
    <location>
        <begin position="1"/>
        <end position="26"/>
    </location>
</feature>
<sequence>MRLQRLLYLVSSWTVLLSLPISFAQAGVTGTGLSGSTGSVAGGNSPTGSRTDVSGAGGSNTVGAEGTAEQNKGQAAKNEQHKAGTTAQAKKEPVSTGKKDKGEKEDSFSVFTLQLITTAGILASVI</sequence>
<keyword evidence="2" id="KW-0732">Signal</keyword>
<name>B7X9C5_BABGI</name>
<evidence type="ECO:0000313" key="3">
    <source>
        <dbReference type="EMBL" id="BAH10669.1"/>
    </source>
</evidence>
<keyword evidence="3" id="KW-0477">Merozoite</keyword>
<dbReference type="EMBL" id="AB378695">
    <property type="protein sequence ID" value="BAH10669.1"/>
    <property type="molecule type" value="mRNA"/>
</dbReference>
<accession>B7X9C5</accession>
<gene>
    <name evidence="3" type="primary">BgP12</name>
</gene>
<protein>
    <submittedName>
        <fullName evidence="3">12-kDa merozoite antigen</fullName>
    </submittedName>
</protein>
<feature type="chain" id="PRO_5002866129" evidence="2">
    <location>
        <begin position="27"/>
        <end position="126"/>
    </location>
</feature>
<evidence type="ECO:0000256" key="2">
    <source>
        <dbReference type="SAM" id="SignalP"/>
    </source>
</evidence>
<proteinExistence type="evidence at transcript level"/>
<dbReference type="AlphaFoldDB" id="B7X9C5"/>
<reference evidence="3" key="1">
    <citation type="journal article" date="2009" name="Parasitol. Int.">
        <title>Characterization of the Babesia gibsoni 12-kDa protein as a potential antigen for the serodiagnosis.</title>
        <authorList>
            <person name="Goo Y."/>
            <person name="Jia H."/>
            <person name="Aboge G.O."/>
            <person name="Terkawi M.A."/>
            <person name="Lee E."/>
            <person name="Yamagishi J."/>
            <person name="Nishikawa Y."/>
            <person name="Jang H."/>
            <person name="Sunaga F."/>
            <person name="Namikawa K."/>
            <person name="Fujisaki K."/>
            <person name="Xuan X."/>
        </authorList>
    </citation>
    <scope>NUCLEOTIDE SEQUENCE</scope>
</reference>
<feature type="region of interest" description="Disordered" evidence="1">
    <location>
        <begin position="34"/>
        <end position="105"/>
    </location>
</feature>